<gene>
    <name evidence="1" type="ORF">BVER_01987</name>
</gene>
<comment type="caution">
    <text evidence="1">The sequence shown here is derived from an EMBL/GenBank/DDBJ whole genome shotgun (WGS) entry which is preliminary data.</text>
</comment>
<keyword evidence="2" id="KW-1185">Reference proteome</keyword>
<dbReference type="PATRIC" id="fig|242163.4.peg.4794"/>
<accession>A0A0L0MIS1</accession>
<reference evidence="2" key="1">
    <citation type="submission" date="2015-06" db="EMBL/GenBank/DDBJ databases">
        <title>Comparative genomics of Burkholderia leaf nodule symbionts.</title>
        <authorList>
            <person name="Carlier A."/>
            <person name="Eberl L."/>
            <person name="Pinto-Carbo M."/>
        </authorList>
    </citation>
    <scope>NUCLEOTIDE SEQUENCE [LARGE SCALE GENOMIC DNA]</scope>
    <source>
        <strain evidence="2">UZHbot4</strain>
    </source>
</reference>
<dbReference type="EMBL" id="LFJJ01000004">
    <property type="protein sequence ID" value="KND62186.1"/>
    <property type="molecule type" value="Genomic_DNA"/>
</dbReference>
<dbReference type="OrthoDB" id="9799912at2"/>
<dbReference type="GO" id="GO:0004519">
    <property type="term" value="F:endonuclease activity"/>
    <property type="evidence" value="ECO:0007669"/>
    <property type="project" value="InterPro"/>
</dbReference>
<proteinExistence type="predicted"/>
<dbReference type="Pfam" id="PF09907">
    <property type="entry name" value="HigB_toxin"/>
    <property type="match status" value="1"/>
</dbReference>
<sequence>MRVISRKVLEAFIEQHPAARSSLVTWYRLASQCQADDLSGLKKTFGSVDYVPPQYYVFDSGGNHFRVIAAIHFNRQMLFVRHVFTHSEYDHWTRANRRK</sequence>
<organism evidence="1 2">
    <name type="scientific">Candidatus Burkholderia verschuerenii</name>
    <dbReference type="NCBI Taxonomy" id="242163"/>
    <lineage>
        <taxon>Bacteria</taxon>
        <taxon>Pseudomonadati</taxon>
        <taxon>Pseudomonadota</taxon>
        <taxon>Betaproteobacteria</taxon>
        <taxon>Burkholderiales</taxon>
        <taxon>Burkholderiaceae</taxon>
        <taxon>Burkholderia</taxon>
    </lineage>
</organism>
<dbReference type="GO" id="GO:0110001">
    <property type="term" value="C:toxin-antitoxin complex"/>
    <property type="evidence" value="ECO:0007669"/>
    <property type="project" value="InterPro"/>
</dbReference>
<name>A0A0L0MIS1_9BURK</name>
<dbReference type="InterPro" id="IPR018669">
    <property type="entry name" value="Toxin_HigB"/>
</dbReference>
<evidence type="ECO:0008006" key="3">
    <source>
        <dbReference type="Google" id="ProtNLM"/>
    </source>
</evidence>
<dbReference type="GO" id="GO:0003723">
    <property type="term" value="F:RNA binding"/>
    <property type="evidence" value="ECO:0007669"/>
    <property type="project" value="InterPro"/>
</dbReference>
<dbReference type="Proteomes" id="UP000036959">
    <property type="component" value="Unassembled WGS sequence"/>
</dbReference>
<protein>
    <recommendedName>
        <fullName evidence="3">HigB toxin protein</fullName>
    </recommendedName>
</protein>
<dbReference type="RefSeq" id="WP_050451877.1">
    <property type="nucleotide sequence ID" value="NZ_LFJJ01000004.1"/>
</dbReference>
<evidence type="ECO:0000313" key="1">
    <source>
        <dbReference type="EMBL" id="KND62186.1"/>
    </source>
</evidence>
<evidence type="ECO:0000313" key="2">
    <source>
        <dbReference type="Proteomes" id="UP000036959"/>
    </source>
</evidence>
<dbReference type="AlphaFoldDB" id="A0A0L0MIS1"/>